<sequence>MNHRGTRVLRLDALARVEGEASLHLRVEGDTVAETRLRIYEPPRFFEAFLTGRGHTEPPDITARICGICPVAYQMSACRAIEDACGVTVDGPLADLRRLLYCGEWIESHTLHVYLLHAPDFLGRADVVELARDQRAAVERGLRLKQAGNALLEQLGGRPIHPVNVRIGGFYRTPAPDELRPLTERLRQAREDALETVRWVAAFDFPDAVCDHDLFALRDPGRYAIDTGTPAVIAADGNGGAPREFPLPEFEQHVREGQVPHSTALTATLDGRRYLTGPLARYAINGRWLHPVAAEAARDAGLGDPLTGALCDNPFRSIVVRAVEVVQAVEEALRIIDGYERPPRPAVEVPPRQGVGFGATEAPRGLLYHRYALTGDGTLTEARIIPPTAQNQTAIETDVRRAVQARLDSAGPAVDDEELAHLCERAIRNHDPCISCATHFLDVTVERR</sequence>
<gene>
    <name evidence="2" type="ORF">AQJ11_29215</name>
</gene>
<feature type="binding site" evidence="1">
    <location>
        <position position="439"/>
    </location>
    <ligand>
        <name>Mg(2+)</name>
        <dbReference type="ChEBI" id="CHEBI:18420"/>
    </ligand>
</feature>
<keyword evidence="3" id="KW-1185">Reference proteome</keyword>
<dbReference type="Proteomes" id="UP000053398">
    <property type="component" value="Unassembled WGS sequence"/>
</dbReference>
<comment type="cofactor">
    <cofactor evidence="1">
        <name>Ni(2+)</name>
        <dbReference type="ChEBI" id="CHEBI:49786"/>
    </cofactor>
</comment>
<keyword evidence="1" id="KW-0408">Iron</keyword>
<feature type="binding site" evidence="1">
    <location>
        <position position="436"/>
    </location>
    <ligand>
        <name>Fe cation</name>
        <dbReference type="ChEBI" id="CHEBI:24875"/>
    </ligand>
</feature>
<dbReference type="InterPro" id="IPR001501">
    <property type="entry name" value="Ni-dep_hyd_lsu"/>
</dbReference>
<evidence type="ECO:0000313" key="3">
    <source>
        <dbReference type="Proteomes" id="UP000053398"/>
    </source>
</evidence>
<feature type="binding site" evidence="1">
    <location>
        <position position="66"/>
    </location>
    <ligand>
        <name>Ni(2+)</name>
        <dbReference type="ChEBI" id="CHEBI:49786"/>
    </ligand>
</feature>
<dbReference type="EMBL" id="LMWP01000035">
    <property type="protein sequence ID" value="KUN20289.1"/>
    <property type="molecule type" value="Genomic_DNA"/>
</dbReference>
<dbReference type="PANTHER" id="PTHR43600:SF4">
    <property type="entry name" value="CYTOSOLIC NIFE-HYDROGENASE, ALPHA SUBUNIT"/>
    <property type="match status" value="1"/>
</dbReference>
<dbReference type="GO" id="GO:0016151">
    <property type="term" value="F:nickel cation binding"/>
    <property type="evidence" value="ECO:0007669"/>
    <property type="project" value="InterPro"/>
</dbReference>
<evidence type="ECO:0000256" key="1">
    <source>
        <dbReference type="PIRSR" id="PIRSR601501-1"/>
    </source>
</evidence>
<proteinExistence type="predicted"/>
<dbReference type="Pfam" id="PF00374">
    <property type="entry name" value="NiFeSe_Hases"/>
    <property type="match status" value="2"/>
</dbReference>
<protein>
    <submittedName>
        <fullName evidence="2">Dehydrogenase</fullName>
    </submittedName>
</protein>
<dbReference type="Gene3D" id="1.10.645.10">
    <property type="entry name" value="Cytochrome-c3 Hydrogenase, chain B"/>
    <property type="match status" value="1"/>
</dbReference>
<reference evidence="2 3" key="1">
    <citation type="submission" date="2015-10" db="EMBL/GenBank/DDBJ databases">
        <title>Draft genome sequence of Streptomyces corchorusii DSM 40340, type strain for the species Streptomyces corchorusii.</title>
        <authorList>
            <person name="Ruckert C."/>
            <person name="Winkler A."/>
            <person name="Kalinowski J."/>
            <person name="Kampfer P."/>
            <person name="Glaeser S."/>
        </authorList>
    </citation>
    <scope>NUCLEOTIDE SEQUENCE [LARGE SCALE GENOMIC DNA]</scope>
    <source>
        <strain evidence="2 3">DSM 40340</strain>
    </source>
</reference>
<dbReference type="InterPro" id="IPR029014">
    <property type="entry name" value="NiFe-Hase_large"/>
</dbReference>
<accession>A0A117QC66</accession>
<feature type="binding site" evidence="1">
    <location>
        <position position="69"/>
    </location>
    <ligand>
        <name>Ni(2+)</name>
        <dbReference type="ChEBI" id="CHEBI:49786"/>
    </ligand>
</feature>
<feature type="binding site" evidence="1">
    <location>
        <position position="433"/>
    </location>
    <ligand>
        <name>Ni(2+)</name>
        <dbReference type="ChEBI" id="CHEBI:49786"/>
    </ligand>
</feature>
<keyword evidence="1" id="KW-0460">Magnesium</keyword>
<feature type="binding site" evidence="1">
    <location>
        <position position="47"/>
    </location>
    <ligand>
        <name>Mg(2+)</name>
        <dbReference type="ChEBI" id="CHEBI:18420"/>
    </ligand>
</feature>
<keyword evidence="1" id="KW-0533">Nickel</keyword>
<evidence type="ECO:0000313" key="2">
    <source>
        <dbReference type="EMBL" id="KUN20289.1"/>
    </source>
</evidence>
<organism evidence="2 3">
    <name type="scientific">Streptomyces corchorusii</name>
    <name type="common">Streptomyces chibaensis</name>
    <dbReference type="NCBI Taxonomy" id="1903"/>
    <lineage>
        <taxon>Bacteria</taxon>
        <taxon>Bacillati</taxon>
        <taxon>Actinomycetota</taxon>
        <taxon>Actinomycetes</taxon>
        <taxon>Kitasatosporales</taxon>
        <taxon>Streptomycetaceae</taxon>
        <taxon>Streptomyces</taxon>
    </lineage>
</organism>
<dbReference type="RefSeq" id="WP_059265143.1">
    <property type="nucleotide sequence ID" value="NZ_KQ948362.1"/>
</dbReference>
<dbReference type="PANTHER" id="PTHR43600">
    <property type="entry name" value="COENZYME F420 HYDROGENASE, SUBUNIT ALPHA"/>
    <property type="match status" value="1"/>
</dbReference>
<dbReference type="AlphaFoldDB" id="A0A117QC66"/>
<dbReference type="SUPFAM" id="SSF56762">
    <property type="entry name" value="HydB/Nqo4-like"/>
    <property type="match status" value="1"/>
</dbReference>
<feature type="binding site" evidence="1">
    <location>
        <position position="69"/>
    </location>
    <ligand>
        <name>Fe cation</name>
        <dbReference type="ChEBI" id="CHEBI:24875"/>
    </ligand>
</feature>
<comment type="cofactor">
    <cofactor evidence="1">
        <name>Fe cation</name>
        <dbReference type="ChEBI" id="CHEBI:24875"/>
    </cofactor>
</comment>
<keyword evidence="1" id="KW-0479">Metal-binding</keyword>
<comment type="caution">
    <text evidence="2">The sequence shown here is derived from an EMBL/GenBank/DDBJ whole genome shotgun (WGS) entry which is preliminary data.</text>
</comment>
<feature type="binding site" evidence="1">
    <location>
        <position position="384"/>
    </location>
    <ligand>
        <name>Mg(2+)</name>
        <dbReference type="ChEBI" id="CHEBI:18420"/>
    </ligand>
</feature>
<name>A0A117QC66_STRCK</name>